<dbReference type="PANTHER" id="PTHR35441:SF1">
    <property type="entry name" value="CIRCADIAN-ASSOCIATED TRANSCRIPTIONAL REPRESSOR"/>
    <property type="match status" value="1"/>
</dbReference>
<feature type="region of interest" description="Disordered" evidence="1">
    <location>
        <begin position="173"/>
        <end position="223"/>
    </location>
</feature>
<dbReference type="InterPro" id="IPR031373">
    <property type="entry name" value="Ciart"/>
</dbReference>
<evidence type="ECO:0000313" key="2">
    <source>
        <dbReference type="Ensembl" id="ENSPSTP00000003359.1"/>
    </source>
</evidence>
<dbReference type="PANTHER" id="PTHR35441">
    <property type="entry name" value="CIRCADIAN-ASSOCIATED TRANSCRIPTIONAL REPRESSOR"/>
    <property type="match status" value="1"/>
</dbReference>
<feature type="compositionally biased region" description="Low complexity" evidence="1">
    <location>
        <begin position="188"/>
        <end position="198"/>
    </location>
</feature>
<accession>A0A8C9EQ19</accession>
<keyword evidence="3" id="KW-1185">Reference proteome</keyword>
<protein>
    <recommendedName>
        <fullName evidence="4">Circadian-associated transcriptional repressor</fullName>
    </recommendedName>
</protein>
<reference evidence="2" key="1">
    <citation type="submission" date="2025-08" db="UniProtKB">
        <authorList>
            <consortium name="Ensembl"/>
        </authorList>
    </citation>
    <scope>IDENTIFICATION</scope>
</reference>
<dbReference type="GO" id="GO:0000978">
    <property type="term" value="F:RNA polymerase II cis-regulatory region sequence-specific DNA binding"/>
    <property type="evidence" value="ECO:0007669"/>
    <property type="project" value="TreeGrafter"/>
</dbReference>
<evidence type="ECO:0000256" key="1">
    <source>
        <dbReference type="SAM" id="MobiDB-lite"/>
    </source>
</evidence>
<dbReference type="GO" id="GO:0005634">
    <property type="term" value="C:nucleus"/>
    <property type="evidence" value="ECO:0007669"/>
    <property type="project" value="TreeGrafter"/>
</dbReference>
<evidence type="ECO:0008006" key="4">
    <source>
        <dbReference type="Google" id="ProtNLM"/>
    </source>
</evidence>
<name>A0A8C9EQ19_PAVCR</name>
<organism evidence="2 3">
    <name type="scientific">Pavo cristatus</name>
    <name type="common">Indian peafowl</name>
    <name type="synonym">Blue peafowl</name>
    <dbReference type="NCBI Taxonomy" id="9049"/>
    <lineage>
        <taxon>Eukaryota</taxon>
        <taxon>Metazoa</taxon>
        <taxon>Chordata</taxon>
        <taxon>Craniata</taxon>
        <taxon>Vertebrata</taxon>
        <taxon>Euteleostomi</taxon>
        <taxon>Archelosauria</taxon>
        <taxon>Archosauria</taxon>
        <taxon>Dinosauria</taxon>
        <taxon>Saurischia</taxon>
        <taxon>Theropoda</taxon>
        <taxon>Coelurosauria</taxon>
        <taxon>Aves</taxon>
        <taxon>Neognathae</taxon>
        <taxon>Galloanserae</taxon>
        <taxon>Galliformes</taxon>
        <taxon>Phasianidae</taxon>
        <taxon>Phasianinae</taxon>
        <taxon>Pavo</taxon>
    </lineage>
</organism>
<dbReference type="AlphaFoldDB" id="A0A8C9EQ19"/>
<sequence length="346" mass="36012">MEPSQRSPGSGDGIGTETPPRAPPGPPRSERGRKRRAGGDPELPPVLRGAKRPKDGDGGPRHSTTPPSDGDRLFAQKCRELRGFIRPLTELLNGLRMGRYDKGLSSFQQSVAMDRIQRIIGVLQKPEMGARYLGTLLQVEVMLKVWFPHVAPKAGPEPDPVGVLLLLRDRRSAHGDGTTSGTSGGTSGTASGVTSETTPPGTTHPKCPLPTRTGAPTPPLLSPKPGVSPLGTWCPLGPLSSGSIVLFEPGVPTWGPGVISEPCVPWGRCPLDPMPPPRSSSGPPSAAVTLGTRATPGPCVIHSSAVSIPTVPWSSFPPGLVLVSPMGAGVPPLGSVSFSRSAPYQD</sequence>
<dbReference type="GO" id="GO:0032922">
    <property type="term" value="P:circadian regulation of gene expression"/>
    <property type="evidence" value="ECO:0007669"/>
    <property type="project" value="InterPro"/>
</dbReference>
<reference evidence="2" key="2">
    <citation type="submission" date="2025-09" db="UniProtKB">
        <authorList>
            <consortium name="Ensembl"/>
        </authorList>
    </citation>
    <scope>IDENTIFICATION</scope>
</reference>
<dbReference type="Proteomes" id="UP000694428">
    <property type="component" value="Unplaced"/>
</dbReference>
<evidence type="ECO:0000313" key="3">
    <source>
        <dbReference type="Proteomes" id="UP000694428"/>
    </source>
</evidence>
<dbReference type="Pfam" id="PF15673">
    <property type="entry name" value="Ciart"/>
    <property type="match status" value="1"/>
</dbReference>
<proteinExistence type="predicted"/>
<dbReference type="GO" id="GO:0045892">
    <property type="term" value="P:negative regulation of DNA-templated transcription"/>
    <property type="evidence" value="ECO:0007669"/>
    <property type="project" value="TreeGrafter"/>
</dbReference>
<feature type="region of interest" description="Disordered" evidence="1">
    <location>
        <begin position="1"/>
        <end position="72"/>
    </location>
</feature>
<dbReference type="Ensembl" id="ENSPSTT00000003519.1">
    <property type="protein sequence ID" value="ENSPSTP00000003359.1"/>
    <property type="gene ID" value="ENSPSTG00000002457.1"/>
</dbReference>